<accession>A0A1G8V272</accession>
<keyword evidence="2" id="KW-1185">Reference proteome</keyword>
<reference evidence="1 2" key="1">
    <citation type="submission" date="2016-10" db="EMBL/GenBank/DDBJ databases">
        <authorList>
            <person name="de Groot N.N."/>
        </authorList>
    </citation>
    <scope>NUCLEOTIDE SEQUENCE [LARGE SCALE GENOMIC DNA]</scope>
    <source>
        <strain evidence="1 2">JCM 21544</strain>
    </source>
</reference>
<organism evidence="1 2">
    <name type="scientific">Pseudomonas indica</name>
    <dbReference type="NCBI Taxonomy" id="137658"/>
    <lineage>
        <taxon>Bacteria</taxon>
        <taxon>Pseudomonadati</taxon>
        <taxon>Pseudomonadota</taxon>
        <taxon>Gammaproteobacteria</taxon>
        <taxon>Pseudomonadales</taxon>
        <taxon>Pseudomonadaceae</taxon>
        <taxon>Pseudomonas</taxon>
    </lineage>
</organism>
<evidence type="ECO:0000313" key="2">
    <source>
        <dbReference type="Proteomes" id="UP000198706"/>
    </source>
</evidence>
<evidence type="ECO:0000313" key="1">
    <source>
        <dbReference type="EMBL" id="SDJ60158.1"/>
    </source>
</evidence>
<dbReference type="Proteomes" id="UP000198706">
    <property type="component" value="Unassembled WGS sequence"/>
</dbReference>
<proteinExistence type="predicted"/>
<protein>
    <submittedName>
        <fullName evidence="1">Uncharacterized protein</fullName>
    </submittedName>
</protein>
<dbReference type="STRING" id="137658.SAMN05216186_10274"/>
<dbReference type="RefSeq" id="WP_084336865.1">
    <property type="nucleotide sequence ID" value="NZ_FNFD01000002.1"/>
</dbReference>
<dbReference type="AlphaFoldDB" id="A0A1G8V272"/>
<sequence length="90" mass="9982">MNRSFQPGDQALTLRPFGNILPAGSVVTLIDRAEPGEEFTYAGTRYRVTRPVWGVRGQGGEPAIIAERFLMPLRGDEEPEQRRQASEVPA</sequence>
<dbReference type="EMBL" id="FNFD01000002">
    <property type="protein sequence ID" value="SDJ60158.1"/>
    <property type="molecule type" value="Genomic_DNA"/>
</dbReference>
<gene>
    <name evidence="1" type="ORF">SAMN05216186_10274</name>
</gene>
<name>A0A1G8V272_9PSED</name>